<protein>
    <recommendedName>
        <fullName evidence="2">Peptidase M11 gametolysin domain-containing protein</fullName>
    </recommendedName>
</protein>
<proteinExistence type="predicted"/>
<dbReference type="InterPro" id="IPR008752">
    <property type="entry name" value="Peptidase_M11"/>
</dbReference>
<gene>
    <name evidence="3" type="ORF">Vafri_19839</name>
</gene>
<dbReference type="PANTHER" id="PTHR24216">
    <property type="entry name" value="PAXILLIN-RELATED"/>
    <property type="match status" value="1"/>
</dbReference>
<feature type="domain" description="Peptidase M11 gametolysin" evidence="2">
    <location>
        <begin position="156"/>
        <end position="419"/>
    </location>
</feature>
<evidence type="ECO:0000313" key="4">
    <source>
        <dbReference type="Proteomes" id="UP000747399"/>
    </source>
</evidence>
<feature type="compositionally biased region" description="Pro residues" evidence="1">
    <location>
        <begin position="551"/>
        <end position="571"/>
    </location>
</feature>
<dbReference type="EMBL" id="BNCO01000084">
    <property type="protein sequence ID" value="GIL66364.1"/>
    <property type="molecule type" value="Genomic_DNA"/>
</dbReference>
<keyword evidence="4" id="KW-1185">Reference proteome</keyword>
<dbReference type="AlphaFoldDB" id="A0A8J4FCL7"/>
<dbReference type="Gene3D" id="2.60.120.260">
    <property type="entry name" value="Galactose-binding domain-like"/>
    <property type="match status" value="4"/>
</dbReference>
<name>A0A8J4FCL7_9CHLO</name>
<evidence type="ECO:0000313" key="3">
    <source>
        <dbReference type="EMBL" id="GIL66364.1"/>
    </source>
</evidence>
<dbReference type="Pfam" id="PF05548">
    <property type="entry name" value="Peptidase_M11"/>
    <property type="match status" value="1"/>
</dbReference>
<comment type="caution">
    <text evidence="3">The sequence shown here is derived from an EMBL/GenBank/DDBJ whole genome shotgun (WGS) entry which is preliminary data.</text>
</comment>
<organism evidence="3 4">
    <name type="scientific">Volvox africanus</name>
    <dbReference type="NCBI Taxonomy" id="51714"/>
    <lineage>
        <taxon>Eukaryota</taxon>
        <taxon>Viridiplantae</taxon>
        <taxon>Chlorophyta</taxon>
        <taxon>core chlorophytes</taxon>
        <taxon>Chlorophyceae</taxon>
        <taxon>CS clade</taxon>
        <taxon>Chlamydomonadales</taxon>
        <taxon>Volvocaceae</taxon>
        <taxon>Volvox</taxon>
    </lineage>
</organism>
<accession>A0A8J4FCL7</accession>
<reference evidence="3" key="1">
    <citation type="journal article" date="2021" name="Proc. Natl. Acad. Sci. U.S.A.">
        <title>Three genomes in the algal genus Volvox reveal the fate of a haploid sex-determining region after a transition to homothallism.</title>
        <authorList>
            <person name="Yamamoto K."/>
            <person name="Hamaji T."/>
            <person name="Kawai-Toyooka H."/>
            <person name="Matsuzaki R."/>
            <person name="Takahashi F."/>
            <person name="Nishimura Y."/>
            <person name="Kawachi M."/>
            <person name="Noguchi H."/>
            <person name="Minakuchi Y."/>
            <person name="Umen J.G."/>
            <person name="Toyoda A."/>
            <person name="Nozaki H."/>
        </authorList>
    </citation>
    <scope>NUCLEOTIDE SEQUENCE</scope>
    <source>
        <strain evidence="3">NIES-3780</strain>
    </source>
</reference>
<evidence type="ECO:0000256" key="1">
    <source>
        <dbReference type="SAM" id="MobiDB-lite"/>
    </source>
</evidence>
<feature type="region of interest" description="Disordered" evidence="1">
    <location>
        <begin position="480"/>
        <end position="576"/>
    </location>
</feature>
<sequence length="1183" mass="126465">MAPANCDLRWTFGLLSYPWQRPFRASEHSIALLLIPLVATSLLALDGALAATPSPLRQPSIAATDLSINIKGMLQYRPTKPIGTWMLTSVNGSSTSYTLPNQPVDALSGQEIAPGRSTSLTCVLPNALTTKCFNISNAAIYLAASPTSPANNVTLRVLVMVLSLSNSSECNSQGGANVTQVKDAFLGPNGYADFFESCSYSKMVFDRQMLMVASTVIPCSTAIVNCNVDAIATAAKLQLLSDIQVASYSHFVYVLPNNLVTKCGWGGLGELPGTQSWFLPDTQGIFSKGTVMQEILHNFGLYHGWKDGVEYDDSSTAMGFGGSCPSAPELWRLGWATPLVLLNSSSFPLAIYEKFILPATYVGPTGVMVKIQPDWLGNQAYTKNMYLALRAKAAGDRDLLDQFNGKLNIHELNRFFDNRFLPGGDPKVSLTGALDPGSSITRFDYKLHLLVGVFDKTTSTIILTVCRFVTGPNECIFPSSPLSPMPPSPWSPPPSPPNPPSPRPTFPKSPPPSPLNPPRPRPLSPKIPLPSPPNPASPRPPSPQSLLLSSPPNPPRPRPRSPPSPFSPPKPHAIELGSSFTEFAGPNVGSNKSFRDPQAMAIWVNAGASSGASTLIAATFTTTITIAGQATQGPPKPLYLDIMVDDIAHVFVNGANITTVKWGWRWSGDYTNRPIKINLPVGTSTLSLRVQNTGGPARVAAYLSSSDGNTVLTRTNSMWTYTIDAQDAPYAIELGSSFTEFAGPNVGYTKSFRDPQAMAIWVNAGASSDASTLIAATFTTTITIAGQATQALLDIMVDDIAHVFVNGANITTVKWGWRWSGDYTNRPIKINLPVGTSTLSLRVQNTGGPARVAAYLSSSDGNTVLTRTNSMWTYTIDAQDAPYAIELGSSFTEFAGPNVGYTKSFRDPQAMAIWVNAGASSDASTLIAATFTTTITIAGQATQALLDIMVDDIAHVFVNGANITTVKWGWRWSGDYTNRPIKINLPVGTSTLSLRVQNTGGPARVAAYLSSSDGNTVLTRTNSMWTYTIDAQDAPCAIELGSSFTEFAGPNVGSNKSFRDPQAMAIWVNAGASSYASTVTAATFTTTITIAGQATQALLDIMVDDIADVFINGANITTVKWGWRWSGDYTNRPIKINLPVGTSTLSLRVQNTGGPARVAAYLSSSDGNTVLTRTNSAWTYTVG</sequence>
<dbReference type="Proteomes" id="UP000747399">
    <property type="component" value="Unassembled WGS sequence"/>
</dbReference>
<evidence type="ECO:0000259" key="2">
    <source>
        <dbReference type="Pfam" id="PF05548"/>
    </source>
</evidence>
<feature type="compositionally biased region" description="Pro residues" evidence="1">
    <location>
        <begin position="481"/>
        <end position="543"/>
    </location>
</feature>